<name>A0A328D7A8_9ASTE</name>
<dbReference type="AlphaFoldDB" id="A0A328D7A8"/>
<protein>
    <submittedName>
        <fullName evidence="1">Uncharacterized protein</fullName>
    </submittedName>
</protein>
<evidence type="ECO:0000313" key="1">
    <source>
        <dbReference type="EMBL" id="RAL41426.1"/>
    </source>
</evidence>
<evidence type="ECO:0000313" key="2">
    <source>
        <dbReference type="Proteomes" id="UP000249390"/>
    </source>
</evidence>
<keyword evidence="2" id="KW-1185">Reference proteome</keyword>
<sequence length="80" mass="8757">MELVAPRTHYRGKCNVPKNCTATASTNPCGGALRGSGFFLHLQVGFYCRWRVGSETQLRSVESEIRERNSGRGKAVAVVS</sequence>
<gene>
    <name evidence="1" type="ORF">DM860_010220</name>
</gene>
<comment type="caution">
    <text evidence="1">The sequence shown here is derived from an EMBL/GenBank/DDBJ whole genome shotgun (WGS) entry which is preliminary data.</text>
</comment>
<reference evidence="1 2" key="1">
    <citation type="submission" date="2018-06" db="EMBL/GenBank/DDBJ databases">
        <title>The Genome of Cuscuta australis (Dodder) Provides Insight into the Evolution of Plant Parasitism.</title>
        <authorList>
            <person name="Liu H."/>
        </authorList>
    </citation>
    <scope>NUCLEOTIDE SEQUENCE [LARGE SCALE GENOMIC DNA]</scope>
    <source>
        <strain evidence="2">cv. Yunnan</strain>
        <tissue evidence="1">Vines</tissue>
    </source>
</reference>
<organism evidence="1 2">
    <name type="scientific">Cuscuta australis</name>
    <dbReference type="NCBI Taxonomy" id="267555"/>
    <lineage>
        <taxon>Eukaryota</taxon>
        <taxon>Viridiplantae</taxon>
        <taxon>Streptophyta</taxon>
        <taxon>Embryophyta</taxon>
        <taxon>Tracheophyta</taxon>
        <taxon>Spermatophyta</taxon>
        <taxon>Magnoliopsida</taxon>
        <taxon>eudicotyledons</taxon>
        <taxon>Gunneridae</taxon>
        <taxon>Pentapetalae</taxon>
        <taxon>asterids</taxon>
        <taxon>lamiids</taxon>
        <taxon>Solanales</taxon>
        <taxon>Convolvulaceae</taxon>
        <taxon>Cuscuteae</taxon>
        <taxon>Cuscuta</taxon>
        <taxon>Cuscuta subgen. Grammica</taxon>
        <taxon>Cuscuta sect. Cleistogrammica</taxon>
    </lineage>
</organism>
<dbReference type="Proteomes" id="UP000249390">
    <property type="component" value="Unassembled WGS sequence"/>
</dbReference>
<proteinExistence type="predicted"/>
<dbReference type="EMBL" id="NQVE01000188">
    <property type="protein sequence ID" value="RAL41426.1"/>
    <property type="molecule type" value="Genomic_DNA"/>
</dbReference>
<accession>A0A328D7A8</accession>